<organism evidence="1 2">
    <name type="scientific">Cercophora newfieldiana</name>
    <dbReference type="NCBI Taxonomy" id="92897"/>
    <lineage>
        <taxon>Eukaryota</taxon>
        <taxon>Fungi</taxon>
        <taxon>Dikarya</taxon>
        <taxon>Ascomycota</taxon>
        <taxon>Pezizomycotina</taxon>
        <taxon>Sordariomycetes</taxon>
        <taxon>Sordariomycetidae</taxon>
        <taxon>Sordariales</taxon>
        <taxon>Lasiosphaeriaceae</taxon>
        <taxon>Cercophora</taxon>
    </lineage>
</organism>
<sequence>MTMDPEAAKGRSDGLRLATQAECRFKCWTNSEHDFPQPDVWLGESQHAITLDLVLRYAQGVGDAKTPRLVAISTSGDPAPRHGKLQINRGCFDRLFESFAMTSYISHVLTEEMFHLSRHTIYEEGGEKPTGLVLLMRIPRNSQSITLLIRISLRDMSTIFFIAAAQESTVDYLHGRIVSAASLLEQNPLFVLGFILEERLTRYWAHMEELMLRVNEVETMTGMVQAGWKRHMLPESVERLSSFDSQLKQLHASHMDLCHCDTFLKFFMNLDVFCRETLREIDDQRADLGLDRMTKQQTAQFLELVGFWMTRYRYMHSKVQEMLDRLRTQVSVVFSHIAQRDSNINLKVASDSNRVANLAARDSQVMKTIAVLTLTFLPTTLVTYGARESFT</sequence>
<evidence type="ECO:0000313" key="1">
    <source>
        <dbReference type="EMBL" id="KAK0642910.1"/>
    </source>
</evidence>
<protein>
    <submittedName>
        <fullName evidence="1">Uncharacterized protein</fullName>
    </submittedName>
</protein>
<proteinExistence type="predicted"/>
<dbReference type="Proteomes" id="UP001174936">
    <property type="component" value="Unassembled WGS sequence"/>
</dbReference>
<keyword evidence="2" id="KW-1185">Reference proteome</keyword>
<name>A0AA39XZZ5_9PEZI</name>
<reference evidence="1" key="1">
    <citation type="submission" date="2023-06" db="EMBL/GenBank/DDBJ databases">
        <title>Genome-scale phylogeny and comparative genomics of the fungal order Sordariales.</title>
        <authorList>
            <consortium name="Lawrence Berkeley National Laboratory"/>
            <person name="Hensen N."/>
            <person name="Bonometti L."/>
            <person name="Westerberg I."/>
            <person name="Brannstrom I.O."/>
            <person name="Guillou S."/>
            <person name="Cros-Aarteil S."/>
            <person name="Calhoun S."/>
            <person name="Haridas S."/>
            <person name="Kuo A."/>
            <person name="Mondo S."/>
            <person name="Pangilinan J."/>
            <person name="Riley R."/>
            <person name="Labutti K."/>
            <person name="Andreopoulos B."/>
            <person name="Lipzen A."/>
            <person name="Chen C."/>
            <person name="Yanf M."/>
            <person name="Daum C."/>
            <person name="Ng V."/>
            <person name="Clum A."/>
            <person name="Steindorff A."/>
            <person name="Ohm R."/>
            <person name="Martin F."/>
            <person name="Silar P."/>
            <person name="Natvig D."/>
            <person name="Lalanne C."/>
            <person name="Gautier V."/>
            <person name="Ament-Velasquez S.L."/>
            <person name="Kruys A."/>
            <person name="Hutchinson M.I."/>
            <person name="Powell A.J."/>
            <person name="Barry K."/>
            <person name="Miller A.N."/>
            <person name="Grigoriev I.V."/>
            <person name="Debuchy R."/>
            <person name="Gladieux P."/>
            <person name="Thoren M.H."/>
            <person name="Johannesson H."/>
        </authorList>
    </citation>
    <scope>NUCLEOTIDE SEQUENCE</scope>
    <source>
        <strain evidence="1">SMH2532-1</strain>
    </source>
</reference>
<dbReference type="AlphaFoldDB" id="A0AA39XZZ5"/>
<accession>A0AA39XZZ5</accession>
<dbReference type="EMBL" id="JAULSV010000005">
    <property type="protein sequence ID" value="KAK0642910.1"/>
    <property type="molecule type" value="Genomic_DNA"/>
</dbReference>
<evidence type="ECO:0000313" key="2">
    <source>
        <dbReference type="Proteomes" id="UP001174936"/>
    </source>
</evidence>
<comment type="caution">
    <text evidence="1">The sequence shown here is derived from an EMBL/GenBank/DDBJ whole genome shotgun (WGS) entry which is preliminary data.</text>
</comment>
<gene>
    <name evidence="1" type="ORF">B0T16DRAFT_173970</name>
</gene>